<dbReference type="PROSITE" id="PS00972">
    <property type="entry name" value="USP_1"/>
    <property type="match status" value="1"/>
</dbReference>
<keyword evidence="6" id="KW-0788">Thiol protease</keyword>
<protein>
    <recommendedName>
        <fullName evidence="2">ubiquitinyl hydrolase 1</fullName>
        <ecNumber evidence="2">3.4.19.12</ecNumber>
    </recommendedName>
</protein>
<comment type="catalytic activity">
    <reaction evidence="1">
        <text>Thiol-dependent hydrolysis of ester, thioester, amide, peptide and isopeptide bonds formed by the C-terminal Gly of ubiquitin (a 76-residue protein attached to proteins as an intracellular targeting signal).</text>
        <dbReference type="EC" id="3.4.19.12"/>
    </reaction>
</comment>
<dbReference type="SUPFAM" id="SSF54001">
    <property type="entry name" value="Cysteine proteinases"/>
    <property type="match status" value="1"/>
</dbReference>
<feature type="compositionally biased region" description="Low complexity" evidence="7">
    <location>
        <begin position="561"/>
        <end position="574"/>
    </location>
</feature>
<dbReference type="GO" id="GO:0043161">
    <property type="term" value="P:proteasome-mediated ubiquitin-dependent protein catabolic process"/>
    <property type="evidence" value="ECO:0007669"/>
    <property type="project" value="InterPro"/>
</dbReference>
<dbReference type="GO" id="GO:0061136">
    <property type="term" value="P:regulation of proteasomal protein catabolic process"/>
    <property type="evidence" value="ECO:0007669"/>
    <property type="project" value="TreeGrafter"/>
</dbReference>
<feature type="region of interest" description="Disordered" evidence="7">
    <location>
        <begin position="678"/>
        <end position="701"/>
    </location>
</feature>
<proteinExistence type="predicted"/>
<dbReference type="PROSITE" id="PS00973">
    <property type="entry name" value="USP_2"/>
    <property type="match status" value="1"/>
</dbReference>
<evidence type="ECO:0000259" key="8">
    <source>
        <dbReference type="PROSITE" id="PS50235"/>
    </source>
</evidence>
<dbReference type="InterPro" id="IPR028889">
    <property type="entry name" value="USP"/>
</dbReference>
<dbReference type="GO" id="GO:0016579">
    <property type="term" value="P:protein deubiquitination"/>
    <property type="evidence" value="ECO:0007669"/>
    <property type="project" value="InterPro"/>
</dbReference>
<dbReference type="Gene3D" id="3.90.70.10">
    <property type="entry name" value="Cysteine proteinases"/>
    <property type="match status" value="1"/>
</dbReference>
<feature type="region of interest" description="Disordered" evidence="7">
    <location>
        <begin position="1219"/>
        <end position="1246"/>
    </location>
</feature>
<keyword evidence="5 9" id="KW-0378">Hydrolase</keyword>
<evidence type="ECO:0000256" key="3">
    <source>
        <dbReference type="ARBA" id="ARBA00022670"/>
    </source>
</evidence>
<gene>
    <name evidence="9" type="ORF">SAMD00023353_2201040</name>
</gene>
<evidence type="ECO:0000256" key="1">
    <source>
        <dbReference type="ARBA" id="ARBA00000707"/>
    </source>
</evidence>
<evidence type="ECO:0000256" key="2">
    <source>
        <dbReference type="ARBA" id="ARBA00012759"/>
    </source>
</evidence>
<dbReference type="OMA" id="HICIQRT"/>
<keyword evidence="3" id="KW-0645">Protease</keyword>
<sequence length="1246" mass="139793">MIPGLPLPGAEAAPNLADIKDKAIRAFSATEGAHAYTSPLFLRRFLESQLSELPYGADSGCSSHTMLLLPSQTFEQPDKSFLSILCADCRYHFHVTTFKAHTRVFDDTGHPTHMLIPAHSDLHNHKYGAGEARFICAAEDCSYMINISVSPPKLTHEQIHMLRDDSRVFRNLQRAQAEDSQRYLDIPDNYGAGTALPTLAKYIEDRLAKPTGEVLKIKKRNKRFCVAFGKDFDDLLRSLGFEERVDEEDEECWYITEPEPLPIGSPCPIYTRRAHLQDTLEELRTFLASSTTTPAWSKLIDAFPGYLSRHNAGPVSIKLTKNLPAHDLELLGCLEEFPPHGFSWAAILLANLCPSRRDVFLDAGLRCIQERNEDASLNIIMYKSQFDQAPSIDPQVQAAFDFFDASFEDGKDPQRILDKYRTKVEKDTTDLFRGEASRHLEIISNHLGADLLGDIARGESLAIPAPSTGLTSRRMSISSASQLLNVDAAFTAEMIRDFASNVDERVDRAKVVEALEVLGNLKEQQDKHDEAQVLQETADFLRATGNIATGLPNPFPRPEESSTTDPTTPFTTPPGLKNIGNTCYLNSLLQYFYNVRPIREMVLDYSRIQLGLDDESVNNRRTGGNGTPVTLEEAIVARQFIEELNQLFLELQNTTGAAASPSQKLANTALSSAKEILTSQHQNQPPPLPARPSPVPPASPSKEIAMVNITVEPISEYHQIASSGSSQTLVNELDDTETDVDPKEQHSNTASISTSNVMELSPEDRALSDTVEHVEDIMMEEPALALEQKISQISHRLEQSDRSGTSQQDVEEIIGNILEHLMRAILPHGPMAGKPNLQADNITELFFTTIVNSTIKTTIEDTTVSPASPLDEDILNEEVVPERWITAFPHPDKEHKMKNNLYEALDRYFSYELLSDSSLARYTTIRALPPIVHICIQRSDASGVKNKNPVIIPEELYLDRYMEANAGSNLWNARRRVWAVKERINELESRIPNSVGDIFKPPGPHAWNAYAASHRQQEEYSKYRDPIDFTSDLWSDIPPRNKRTQETAHLSERTELEPSKRRPLSRDAETGNFNFANVLREAGQRADEVDSKELIDLRREHAGAFDSMKQHKYCLHAMICHGGGMNAGHYWVWVRDFQNQVWYKYNDSLVTKDSRESQQVIDELNNSGDPYYVAYVRDQMKDNLVEVPQRSQRVDYDTHMISHLEDELEVIDSIAIDTPAQPANSPVNTPAAEALMGDAPPLELHA</sequence>
<feature type="compositionally biased region" description="Pro residues" evidence="7">
    <location>
        <begin position="684"/>
        <end position="699"/>
    </location>
</feature>
<dbReference type="GO" id="GO:0070628">
    <property type="term" value="F:proteasome binding"/>
    <property type="evidence" value="ECO:0007669"/>
    <property type="project" value="TreeGrafter"/>
</dbReference>
<feature type="region of interest" description="Disordered" evidence="7">
    <location>
        <begin position="1035"/>
        <end position="1067"/>
    </location>
</feature>
<dbReference type="AlphaFoldDB" id="A0A1S7UP04"/>
<name>A0A1S7UP04_ROSNE</name>
<dbReference type="Proteomes" id="UP000054516">
    <property type="component" value="Unassembled WGS sequence"/>
</dbReference>
<dbReference type="EMBL" id="DF977467">
    <property type="protein sequence ID" value="GAP85168.1"/>
    <property type="molecule type" value="Genomic_DNA"/>
</dbReference>
<feature type="compositionally biased region" description="Polar residues" evidence="7">
    <location>
        <begin position="747"/>
        <end position="758"/>
    </location>
</feature>
<dbReference type="InterPro" id="IPR038765">
    <property type="entry name" value="Papain-like_cys_pep_sf"/>
</dbReference>
<dbReference type="GO" id="GO:0004843">
    <property type="term" value="F:cysteine-type deubiquitinase activity"/>
    <property type="evidence" value="ECO:0007669"/>
    <property type="project" value="UniProtKB-EC"/>
</dbReference>
<evidence type="ECO:0000256" key="6">
    <source>
        <dbReference type="ARBA" id="ARBA00022807"/>
    </source>
</evidence>
<evidence type="ECO:0000313" key="10">
    <source>
        <dbReference type="Proteomes" id="UP000054516"/>
    </source>
</evidence>
<dbReference type="PANTHER" id="PTHR43982">
    <property type="entry name" value="UBIQUITIN CARBOXYL-TERMINAL HYDROLASE"/>
    <property type="match status" value="1"/>
</dbReference>
<feature type="compositionally biased region" description="Basic and acidic residues" evidence="7">
    <location>
        <begin position="1043"/>
        <end position="1067"/>
    </location>
</feature>
<dbReference type="OrthoDB" id="2420415at2759"/>
<accession>A0A1S7UP04</accession>
<keyword evidence="10" id="KW-1185">Reference proteome</keyword>
<dbReference type="PROSITE" id="PS50235">
    <property type="entry name" value="USP_3"/>
    <property type="match status" value="1"/>
</dbReference>
<dbReference type="Pfam" id="PF00443">
    <property type="entry name" value="UCH"/>
    <property type="match status" value="1"/>
</dbReference>
<feature type="domain" description="USP" evidence="8">
    <location>
        <begin position="574"/>
        <end position="1178"/>
    </location>
</feature>
<organism evidence="9">
    <name type="scientific">Rosellinia necatrix</name>
    <name type="common">White root-rot fungus</name>
    <dbReference type="NCBI Taxonomy" id="77044"/>
    <lineage>
        <taxon>Eukaryota</taxon>
        <taxon>Fungi</taxon>
        <taxon>Dikarya</taxon>
        <taxon>Ascomycota</taxon>
        <taxon>Pezizomycotina</taxon>
        <taxon>Sordariomycetes</taxon>
        <taxon>Xylariomycetidae</taxon>
        <taxon>Xylariales</taxon>
        <taxon>Xylariaceae</taxon>
        <taxon>Rosellinia</taxon>
    </lineage>
</organism>
<evidence type="ECO:0000313" key="9">
    <source>
        <dbReference type="EMBL" id="GAP85168.1"/>
    </source>
</evidence>
<dbReference type="EC" id="3.4.19.12" evidence="2"/>
<keyword evidence="4" id="KW-0833">Ubl conjugation pathway</keyword>
<dbReference type="InterPro" id="IPR018200">
    <property type="entry name" value="USP_CS"/>
</dbReference>
<evidence type="ECO:0000256" key="7">
    <source>
        <dbReference type="SAM" id="MobiDB-lite"/>
    </source>
</evidence>
<evidence type="ECO:0000256" key="5">
    <source>
        <dbReference type="ARBA" id="ARBA00022801"/>
    </source>
</evidence>
<dbReference type="STRING" id="77044.A0A1S7UP04"/>
<feature type="region of interest" description="Disordered" evidence="7">
    <location>
        <begin position="549"/>
        <end position="574"/>
    </location>
</feature>
<reference evidence="9" key="1">
    <citation type="submission" date="2016-03" db="EMBL/GenBank/DDBJ databases">
        <title>Draft genome sequence of Rosellinia necatrix.</title>
        <authorList>
            <person name="Kanematsu S."/>
        </authorList>
    </citation>
    <scope>NUCLEOTIDE SEQUENCE [LARGE SCALE GENOMIC DNA]</scope>
    <source>
        <strain evidence="9">W97</strain>
    </source>
</reference>
<evidence type="ECO:0000256" key="4">
    <source>
        <dbReference type="ARBA" id="ARBA00022786"/>
    </source>
</evidence>
<dbReference type="InterPro" id="IPR001394">
    <property type="entry name" value="Peptidase_C19_UCH"/>
</dbReference>
<dbReference type="InterPro" id="IPR044635">
    <property type="entry name" value="UBP14-like"/>
</dbReference>
<feature type="region of interest" description="Disordered" evidence="7">
    <location>
        <begin position="734"/>
        <end position="763"/>
    </location>
</feature>
<dbReference type="PANTHER" id="PTHR43982:SF6">
    <property type="entry name" value="UBIQUITIN CARBOXYL-TERMINAL HYDROLASE 2-RELATED"/>
    <property type="match status" value="1"/>
</dbReference>